<reference evidence="1" key="1">
    <citation type="submission" date="2023-03" db="EMBL/GenBank/DDBJ databases">
        <title>Massive genome expansion in bonnet fungi (Mycena s.s.) driven by repeated elements and novel gene families across ecological guilds.</title>
        <authorList>
            <consortium name="Lawrence Berkeley National Laboratory"/>
            <person name="Harder C.B."/>
            <person name="Miyauchi S."/>
            <person name="Viragh M."/>
            <person name="Kuo A."/>
            <person name="Thoen E."/>
            <person name="Andreopoulos B."/>
            <person name="Lu D."/>
            <person name="Skrede I."/>
            <person name="Drula E."/>
            <person name="Henrissat B."/>
            <person name="Morin E."/>
            <person name="Kohler A."/>
            <person name="Barry K."/>
            <person name="LaButti K."/>
            <person name="Morin E."/>
            <person name="Salamov A."/>
            <person name="Lipzen A."/>
            <person name="Mereny Z."/>
            <person name="Hegedus B."/>
            <person name="Baldrian P."/>
            <person name="Stursova M."/>
            <person name="Weitz H."/>
            <person name="Taylor A."/>
            <person name="Grigoriev I.V."/>
            <person name="Nagy L.G."/>
            <person name="Martin F."/>
            <person name="Kauserud H."/>
        </authorList>
    </citation>
    <scope>NUCLEOTIDE SEQUENCE</scope>
    <source>
        <strain evidence="1">CBHHK182m</strain>
    </source>
</reference>
<keyword evidence="2" id="KW-1185">Reference proteome</keyword>
<gene>
    <name evidence="1" type="ORF">B0H16DRAFT_1797304</name>
</gene>
<name>A0AAD7HDZ5_9AGAR</name>
<dbReference type="EMBL" id="JARKIB010000264">
    <property type="protein sequence ID" value="KAJ7718545.1"/>
    <property type="molecule type" value="Genomic_DNA"/>
</dbReference>
<accession>A0AAD7HDZ5</accession>
<evidence type="ECO:0000313" key="2">
    <source>
        <dbReference type="Proteomes" id="UP001215598"/>
    </source>
</evidence>
<sequence length="262" mass="29226">MSLLGYDMSFSSSDASFSSFNINPNHDTRPLLRPPLQFIQPRYFIQLTDLPLFEHTFIKSTPKLSRFGSIVSDTFTLSLDLYSKYRNSNSFNLREPLDLASGISGICSMSDFSSHFESSASRVMLAELWQSGVITTKRHALHSSSLDPEVTYTACPVRKNVLGLPIYVREFSDDTPALGDKLLTRLHRHCLSETGNVHGSHCKRWIAFPPSIPLDSLINFYLVGNEHSACFLCYNGFSGVSKAEIYGCPQGARLRAADKNLA</sequence>
<proteinExistence type="predicted"/>
<dbReference type="AlphaFoldDB" id="A0AAD7HDZ5"/>
<evidence type="ECO:0000313" key="1">
    <source>
        <dbReference type="EMBL" id="KAJ7718545.1"/>
    </source>
</evidence>
<protein>
    <submittedName>
        <fullName evidence="1">Uncharacterized protein</fullName>
    </submittedName>
</protein>
<dbReference type="Proteomes" id="UP001215598">
    <property type="component" value="Unassembled WGS sequence"/>
</dbReference>
<organism evidence="1 2">
    <name type="scientific">Mycena metata</name>
    <dbReference type="NCBI Taxonomy" id="1033252"/>
    <lineage>
        <taxon>Eukaryota</taxon>
        <taxon>Fungi</taxon>
        <taxon>Dikarya</taxon>
        <taxon>Basidiomycota</taxon>
        <taxon>Agaricomycotina</taxon>
        <taxon>Agaricomycetes</taxon>
        <taxon>Agaricomycetidae</taxon>
        <taxon>Agaricales</taxon>
        <taxon>Marasmiineae</taxon>
        <taxon>Mycenaceae</taxon>
        <taxon>Mycena</taxon>
    </lineage>
</organism>
<comment type="caution">
    <text evidence="1">The sequence shown here is derived from an EMBL/GenBank/DDBJ whole genome shotgun (WGS) entry which is preliminary data.</text>
</comment>